<dbReference type="GO" id="GO:0019013">
    <property type="term" value="C:viral nucleocapsid"/>
    <property type="evidence" value="ECO:0007669"/>
    <property type="project" value="UniProtKB-KW"/>
</dbReference>
<evidence type="ECO:0000313" key="1">
    <source>
        <dbReference type="EMBL" id="QPF16741.1"/>
    </source>
</evidence>
<keyword evidence="1" id="KW-0543">Viral nucleoprotein</keyword>
<name>A0A7S8WJS6_9VIRU</name>
<protein>
    <submittedName>
        <fullName evidence="1">Nucleoprotein</fullName>
    </submittedName>
</protein>
<reference evidence="1" key="1">
    <citation type="submission" date="2020-10" db="EMBL/GenBank/DDBJ databases">
        <authorList>
            <person name="Guo L."/>
            <person name="Lu X."/>
            <person name="Guo D."/>
        </authorList>
    </citation>
    <scope>NUCLEOTIDE SEQUENCE</scope>
    <source>
        <strain evidence="1">KRlp</strain>
    </source>
</reference>
<accession>A0A7S8WJS6</accession>
<dbReference type="EMBL" id="MW177761">
    <property type="protein sequence ID" value="QPF16741.1"/>
    <property type="molecule type" value="Genomic_RNA"/>
</dbReference>
<proteinExistence type="predicted"/>
<organism evidence="1">
    <name type="scientific">Ganwon-do negev-like virus 1</name>
    <dbReference type="NCBI Taxonomy" id="2789888"/>
    <lineage>
        <taxon>Viruses</taxon>
        <taxon>Riboviria</taxon>
        <taxon>Negevirus</taxon>
    </lineage>
</organism>
<keyword evidence="1" id="KW-0946">Virion</keyword>
<sequence>MTSAEIEGVWDELVKKDPYLTFFSSPKWVGSAAPYFAAIKSFFETFSEMKFGMTKKTINKALQTTRPVSEYGIPPEYRAFLHGLNFQPAVKTSMAQSVGPLTALIEFATSAEPYYVKWADALKRMYANVPCITGFIDELADMPDTGSLNFSNAAKLLVDLTPLVLTREQRRGCLPFCFFRDYFADLTIETDIATTKEKVIGVKAKDDFDERVASFSWSGYGFFMAWKNVSAKKYKVTTNVSVDDLKVMFSMLMLKAHLDDLSIFKAITELEPINSTSFRKKNMHNSFVTLDDKEKFHPQKDVIIPVPKIISKFASATLRKDLATPNKQVVGNPQLTGMHRHILTETFKKFFVHGDSRMVNGNAIDTVRLFLKKLKEELFKNGQDLKVIREIGTLEWVESESLKYVATKDAGKIKIEWKYKEDTTIKKTYDPVGMFFWPYTDTE</sequence>